<dbReference type="EMBL" id="KN839845">
    <property type="protein sequence ID" value="KIJ64826.1"/>
    <property type="molecule type" value="Genomic_DNA"/>
</dbReference>
<evidence type="ECO:0000256" key="3">
    <source>
        <dbReference type="PROSITE-ProRule" id="PRU00221"/>
    </source>
</evidence>
<keyword evidence="6" id="KW-1185">Reference proteome</keyword>
<accession>A0A0C9WFG8</accession>
<dbReference type="SMART" id="SM00320">
    <property type="entry name" value="WD40"/>
    <property type="match status" value="7"/>
</dbReference>
<dbReference type="PROSITE" id="PS50294">
    <property type="entry name" value="WD_REPEATS_REGION"/>
    <property type="match status" value="2"/>
</dbReference>
<dbReference type="OrthoDB" id="2660687at2759"/>
<feature type="compositionally biased region" description="Polar residues" evidence="4">
    <location>
        <begin position="724"/>
        <end position="742"/>
    </location>
</feature>
<dbReference type="InterPro" id="IPR019775">
    <property type="entry name" value="WD40_repeat_CS"/>
</dbReference>
<feature type="compositionally biased region" description="Polar residues" evidence="4">
    <location>
        <begin position="652"/>
        <end position="672"/>
    </location>
</feature>
<dbReference type="InterPro" id="IPR001680">
    <property type="entry name" value="WD40_rpt"/>
</dbReference>
<dbReference type="InterPro" id="IPR036322">
    <property type="entry name" value="WD40_repeat_dom_sf"/>
</dbReference>
<feature type="region of interest" description="Disordered" evidence="4">
    <location>
        <begin position="718"/>
        <end position="752"/>
    </location>
</feature>
<dbReference type="AlphaFoldDB" id="A0A0C9WFG8"/>
<feature type="repeat" description="WD" evidence="3">
    <location>
        <begin position="73"/>
        <end position="113"/>
    </location>
</feature>
<dbReference type="CDD" id="cd00200">
    <property type="entry name" value="WD40"/>
    <property type="match status" value="1"/>
</dbReference>
<reference evidence="5 6" key="1">
    <citation type="submission" date="2014-04" db="EMBL/GenBank/DDBJ databases">
        <title>Evolutionary Origins and Diversification of the Mycorrhizal Mutualists.</title>
        <authorList>
            <consortium name="DOE Joint Genome Institute"/>
            <consortium name="Mycorrhizal Genomics Consortium"/>
            <person name="Kohler A."/>
            <person name="Kuo A."/>
            <person name="Nagy L.G."/>
            <person name="Floudas D."/>
            <person name="Copeland A."/>
            <person name="Barry K.W."/>
            <person name="Cichocki N."/>
            <person name="Veneault-Fourrey C."/>
            <person name="LaButti K."/>
            <person name="Lindquist E.A."/>
            <person name="Lipzen A."/>
            <person name="Lundell T."/>
            <person name="Morin E."/>
            <person name="Murat C."/>
            <person name="Riley R."/>
            <person name="Ohm R."/>
            <person name="Sun H."/>
            <person name="Tunlid A."/>
            <person name="Henrissat B."/>
            <person name="Grigoriev I.V."/>
            <person name="Hibbett D.S."/>
            <person name="Martin F."/>
        </authorList>
    </citation>
    <scope>NUCLEOTIDE SEQUENCE [LARGE SCALE GENOMIC DNA]</scope>
    <source>
        <strain evidence="5 6">MD-312</strain>
    </source>
</reference>
<evidence type="ECO:0008006" key="7">
    <source>
        <dbReference type="Google" id="ProtNLM"/>
    </source>
</evidence>
<protein>
    <recommendedName>
        <fullName evidence="7">WD40 repeat-like protein</fullName>
    </recommendedName>
</protein>
<dbReference type="PANTHER" id="PTHR22847:SF637">
    <property type="entry name" value="WD REPEAT DOMAIN 5B"/>
    <property type="match status" value="1"/>
</dbReference>
<dbReference type="SUPFAM" id="SSF50978">
    <property type="entry name" value="WD40 repeat-like"/>
    <property type="match status" value="1"/>
</dbReference>
<keyword evidence="2" id="KW-0677">Repeat</keyword>
<dbReference type="HOGENOM" id="CLU_016266_0_0_1"/>
<dbReference type="PANTHER" id="PTHR22847">
    <property type="entry name" value="WD40 REPEAT PROTEIN"/>
    <property type="match status" value="1"/>
</dbReference>
<organism evidence="5 6">
    <name type="scientific">Hydnomerulius pinastri MD-312</name>
    <dbReference type="NCBI Taxonomy" id="994086"/>
    <lineage>
        <taxon>Eukaryota</taxon>
        <taxon>Fungi</taxon>
        <taxon>Dikarya</taxon>
        <taxon>Basidiomycota</taxon>
        <taxon>Agaricomycotina</taxon>
        <taxon>Agaricomycetes</taxon>
        <taxon>Agaricomycetidae</taxon>
        <taxon>Boletales</taxon>
        <taxon>Boletales incertae sedis</taxon>
        <taxon>Leucogyrophana</taxon>
    </lineage>
</organism>
<name>A0A0C9WFG8_9AGAM</name>
<evidence type="ECO:0000256" key="4">
    <source>
        <dbReference type="SAM" id="MobiDB-lite"/>
    </source>
</evidence>
<dbReference type="PROSITE" id="PS00678">
    <property type="entry name" value="WD_REPEATS_1"/>
    <property type="match status" value="1"/>
</dbReference>
<feature type="region of interest" description="Disordered" evidence="4">
    <location>
        <begin position="1"/>
        <end position="26"/>
    </location>
</feature>
<dbReference type="Gene3D" id="2.130.10.10">
    <property type="entry name" value="YVTN repeat-like/Quinoprotein amine dehydrogenase"/>
    <property type="match status" value="2"/>
</dbReference>
<dbReference type="Proteomes" id="UP000053820">
    <property type="component" value="Unassembled WGS sequence"/>
</dbReference>
<dbReference type="GO" id="GO:1990234">
    <property type="term" value="C:transferase complex"/>
    <property type="evidence" value="ECO:0007669"/>
    <property type="project" value="UniProtKB-ARBA"/>
</dbReference>
<feature type="repeat" description="WD" evidence="3">
    <location>
        <begin position="30"/>
        <end position="71"/>
    </location>
</feature>
<evidence type="ECO:0000256" key="1">
    <source>
        <dbReference type="ARBA" id="ARBA00022574"/>
    </source>
</evidence>
<evidence type="ECO:0000313" key="6">
    <source>
        <dbReference type="Proteomes" id="UP000053820"/>
    </source>
</evidence>
<dbReference type="Pfam" id="PF00400">
    <property type="entry name" value="WD40"/>
    <property type="match status" value="5"/>
</dbReference>
<dbReference type="PROSITE" id="PS50082">
    <property type="entry name" value="WD_REPEATS_2"/>
    <property type="match status" value="3"/>
</dbReference>
<feature type="region of interest" description="Disordered" evidence="4">
    <location>
        <begin position="453"/>
        <end position="495"/>
    </location>
</feature>
<sequence>MSFSSSSVNGSSSLNSVVSKSESRPAPIQTYEQESCVSCIAFFPDEQRLVTGSADGGVGVWDRETGPQIGDHLEGHTEVVSAVAVSPDGRTIASGADNTVKLWDAKTKELLRTLRHENRVRTVHISPDSKRVVSGSYEVRVWDVETGELAFNPIKCHLHGWVDCVRYSPSGDRIASVTGGIQIWNADTGEHILSIDGEVFSESLAWSLSTKEQIIGGGRTGNITIWDTSSGQKIRTWKAHDFWITSLSLSRNGSHLATCSTNEKTVFVFDITTGQQIAAYEHSGNVWGIDYSPSGRFIATVCVDKKAYLWAAPADPQAMSPALSPLDASAVFLVFSVCNALTSILQLPAIAPESEHSQQGYDYRDFLDACPSIYPSPLSHTDSLLSSYPPPRVLLTVPQDATIGQLNRRRRSGAGDEGNSAGPSWWKRTQLRAVNQTMRRLPFTATAPLIVGLPQPPVDDDQYNPRTAATDSFGRAQRPLENNEHGSGSRNRSGRLQRFQVAAGRDKAFWGIIHDIEYTTTNTILFMICYCRRPPVDDAEEDEPALNSEGLRPDPSHAAPNTPGGLRVIGTFNRLLSFLHLRNPQNANIIDPQSPMTTIVVPSTSVPPPSSSPNNVVSIGPRDPAAAQLAPPAVAVFPPVGTSTAPPPSSDRAPTSSPAYPITQPSSSSAPAMNSLPGFSSALPVQAAQRPSSSQDGDDITVYALSSDEVENLREYRRLKDSSAGPSKTSGDTVPASLNGSLPSPPLAEATSSLLSHLQDATLMLQPPSIFPPQSSPSSIPLINTLNPSFVSPAEHLMLPYSNLPKGSQIVIEADSMPALEFENPWASEDH</sequence>
<gene>
    <name evidence="5" type="ORF">HYDPIDRAFT_28185</name>
</gene>
<feature type="region of interest" description="Disordered" evidence="4">
    <location>
        <begin position="600"/>
        <end position="625"/>
    </location>
</feature>
<feature type="region of interest" description="Disordered" evidence="4">
    <location>
        <begin position="637"/>
        <end position="677"/>
    </location>
</feature>
<feature type="compositionally biased region" description="Low complexity" evidence="4">
    <location>
        <begin position="612"/>
        <end position="625"/>
    </location>
</feature>
<proteinExistence type="predicted"/>
<feature type="compositionally biased region" description="Low complexity" evidence="4">
    <location>
        <begin position="1"/>
        <end position="20"/>
    </location>
</feature>
<evidence type="ECO:0000256" key="2">
    <source>
        <dbReference type="ARBA" id="ARBA00022737"/>
    </source>
</evidence>
<evidence type="ECO:0000313" key="5">
    <source>
        <dbReference type="EMBL" id="KIJ64826.1"/>
    </source>
</evidence>
<keyword evidence="1 3" id="KW-0853">WD repeat</keyword>
<feature type="repeat" description="WD" evidence="3">
    <location>
        <begin position="279"/>
        <end position="310"/>
    </location>
</feature>
<feature type="region of interest" description="Disordered" evidence="4">
    <location>
        <begin position="538"/>
        <end position="564"/>
    </location>
</feature>
<dbReference type="InterPro" id="IPR015943">
    <property type="entry name" value="WD40/YVTN_repeat-like_dom_sf"/>
</dbReference>
<feature type="region of interest" description="Disordered" evidence="4">
    <location>
        <begin position="404"/>
        <end position="425"/>
    </location>
</feature>